<dbReference type="Gene3D" id="3.40.50.1000">
    <property type="entry name" value="HAD superfamily/HAD-like"/>
    <property type="match status" value="2"/>
</dbReference>
<dbReference type="NCBIfam" id="TIGR01460">
    <property type="entry name" value="HAD-SF-IIA"/>
    <property type="match status" value="1"/>
</dbReference>
<evidence type="ECO:0000313" key="1">
    <source>
        <dbReference type="EMBL" id="KAK0526012.1"/>
    </source>
</evidence>
<evidence type="ECO:0000313" key="2">
    <source>
        <dbReference type="Proteomes" id="UP001176521"/>
    </source>
</evidence>
<evidence type="ECO:0008006" key="3">
    <source>
        <dbReference type="Google" id="ProtNLM"/>
    </source>
</evidence>
<dbReference type="InterPro" id="IPR036412">
    <property type="entry name" value="HAD-like_sf"/>
</dbReference>
<dbReference type="InterPro" id="IPR006357">
    <property type="entry name" value="HAD-SF_hydro_IIA"/>
</dbReference>
<dbReference type="InterPro" id="IPR023214">
    <property type="entry name" value="HAD_sf"/>
</dbReference>
<dbReference type="AlphaFoldDB" id="A0AAN6GA28"/>
<protein>
    <recommendedName>
        <fullName evidence="3">TIGR01456 family HAD hydrolase</fullName>
    </recommendedName>
</protein>
<dbReference type="PANTHER" id="PTHR14269:SF4">
    <property type="entry name" value="CAT EYE SYNDROME CRITICAL REGION PROTEIN 5"/>
    <property type="match status" value="1"/>
</dbReference>
<dbReference type="GO" id="GO:0046474">
    <property type="term" value="P:glycerophospholipid biosynthetic process"/>
    <property type="evidence" value="ECO:0007669"/>
    <property type="project" value="TreeGrafter"/>
</dbReference>
<dbReference type="GO" id="GO:0005739">
    <property type="term" value="C:mitochondrion"/>
    <property type="evidence" value="ECO:0007669"/>
    <property type="project" value="TreeGrafter"/>
</dbReference>
<accession>A0AAN6GA28</accession>
<dbReference type="Pfam" id="PF13344">
    <property type="entry name" value="Hydrolase_6"/>
    <property type="match status" value="1"/>
</dbReference>
<proteinExistence type="predicted"/>
<dbReference type="EMBL" id="JAPDMQ010000371">
    <property type="protein sequence ID" value="KAK0526012.1"/>
    <property type="molecule type" value="Genomic_DNA"/>
</dbReference>
<keyword evidence="2" id="KW-1185">Reference proteome</keyword>
<organism evidence="1 2">
    <name type="scientific">Tilletia horrida</name>
    <dbReference type="NCBI Taxonomy" id="155126"/>
    <lineage>
        <taxon>Eukaryota</taxon>
        <taxon>Fungi</taxon>
        <taxon>Dikarya</taxon>
        <taxon>Basidiomycota</taxon>
        <taxon>Ustilaginomycotina</taxon>
        <taxon>Exobasidiomycetes</taxon>
        <taxon>Tilletiales</taxon>
        <taxon>Tilletiaceae</taxon>
        <taxon>Tilletia</taxon>
    </lineage>
</organism>
<name>A0AAN6GA28_9BASI</name>
<dbReference type="PANTHER" id="PTHR14269">
    <property type="entry name" value="CDP-DIACYLGLYCEROL--GLYCEROL-3-PHOSPHATE 3-PHOSPHATIDYLTRANSFERASE-RELATED"/>
    <property type="match status" value="1"/>
</dbReference>
<reference evidence="1" key="1">
    <citation type="journal article" date="2023" name="PhytoFront">
        <title>Draft Genome Resources of Seven Strains of Tilletia horrida, Causal Agent of Kernel Smut of Rice.</title>
        <authorList>
            <person name="Khanal S."/>
            <person name="Antony Babu S."/>
            <person name="Zhou X.G."/>
        </authorList>
    </citation>
    <scope>NUCLEOTIDE SEQUENCE</scope>
    <source>
        <strain evidence="1">TX3</strain>
    </source>
</reference>
<sequence>MRAAVAGRRTKQQLLSHSLLGSGGVGVGVGVGVGGASQARRAFTASTGSSQAAQPSPPPRPLAFALDIDGVLKQGANVLPAALRAFDIINGNNPFRTRIPYLLLTNGGGYSEAERAQRLGKDFGLSIPVERVIQAHTVMRSLTSLYAHKPILCLGGPELPPGRARDVMQGYGFQDVYTAHDLLASAPSAWPFSSLSDAHKAEVRRADFSQVNFAAIMVFHDSRDWGRDIQLIVDIIRARNGVFGTLDDDRKCKPGQSVKLYFSHGDLLWQNDFPVVRYGQGAFRHACESVYEATTGTKLEYTVFGKPERLTYEYAEAVLREQINPNDVDREWTPEERANVWMVGDNPAADILGANNWGFSSALTRTGVYRDVDGPPAHRPTVLVDDVEQAVKMAIQQTWGVSC</sequence>
<dbReference type="SUPFAM" id="SSF56784">
    <property type="entry name" value="HAD-like"/>
    <property type="match status" value="1"/>
</dbReference>
<gene>
    <name evidence="1" type="ORF">OC842_005324</name>
</gene>
<dbReference type="InterPro" id="IPR006353">
    <property type="entry name" value="HAD-SF_hydro_IIA_CECR5"/>
</dbReference>
<dbReference type="Pfam" id="PF13242">
    <property type="entry name" value="Hydrolase_like"/>
    <property type="match status" value="1"/>
</dbReference>
<dbReference type="Proteomes" id="UP001176521">
    <property type="component" value="Unassembled WGS sequence"/>
</dbReference>
<dbReference type="InterPro" id="IPR050324">
    <property type="entry name" value="CDP-alcohol_PTase-I"/>
</dbReference>
<dbReference type="NCBIfam" id="TIGR01456">
    <property type="entry name" value="CECR5"/>
    <property type="match status" value="1"/>
</dbReference>
<comment type="caution">
    <text evidence="1">The sequence shown here is derived from an EMBL/GenBank/DDBJ whole genome shotgun (WGS) entry which is preliminary data.</text>
</comment>